<feature type="transmembrane region" description="Helical" evidence="10">
    <location>
        <begin position="41"/>
        <end position="60"/>
    </location>
</feature>
<evidence type="ECO:0000256" key="6">
    <source>
        <dbReference type="ARBA" id="ARBA00023303"/>
    </source>
</evidence>
<dbReference type="GO" id="GO:0140114">
    <property type="term" value="P:cellular detoxification of fluoride"/>
    <property type="evidence" value="ECO:0007669"/>
    <property type="project" value="UniProtKB-UniRule"/>
</dbReference>
<keyword evidence="10" id="KW-0813">Transport</keyword>
<evidence type="ECO:0000256" key="3">
    <source>
        <dbReference type="ARBA" id="ARBA00022692"/>
    </source>
</evidence>
<gene>
    <name evidence="10" type="primary">fluC</name>
    <name evidence="10" type="synonym">crcB</name>
    <name evidence="11" type="ORF">C1706_10940</name>
</gene>
<accession>A0A4Q2EID3</accession>
<protein>
    <recommendedName>
        <fullName evidence="10">Fluoride-specific ion channel FluC</fullName>
    </recommendedName>
</protein>
<dbReference type="HAMAP" id="MF_00454">
    <property type="entry name" value="FluC"/>
    <property type="match status" value="1"/>
</dbReference>
<keyword evidence="6 10" id="KW-0407">Ion channel</keyword>
<evidence type="ECO:0000256" key="2">
    <source>
        <dbReference type="ARBA" id="ARBA00022475"/>
    </source>
</evidence>
<comment type="caution">
    <text evidence="11">The sequence shown here is derived from an EMBL/GenBank/DDBJ whole genome shotgun (WGS) entry which is preliminary data.</text>
</comment>
<keyword evidence="5 10" id="KW-0472">Membrane</keyword>
<evidence type="ECO:0000313" key="11">
    <source>
        <dbReference type="EMBL" id="RXW31665.1"/>
    </source>
</evidence>
<feature type="binding site" evidence="10">
    <location>
        <position position="82"/>
    </location>
    <ligand>
        <name>Na(+)</name>
        <dbReference type="ChEBI" id="CHEBI:29101"/>
        <note>structural</note>
    </ligand>
</feature>
<comment type="function">
    <text evidence="9 10">Fluoride-specific ion channel. Important for reducing fluoride concentration in the cell, thus reducing its toxicity.</text>
</comment>
<evidence type="ECO:0000256" key="10">
    <source>
        <dbReference type="HAMAP-Rule" id="MF_00454"/>
    </source>
</evidence>
<keyword evidence="4 10" id="KW-1133">Transmembrane helix</keyword>
<dbReference type="InterPro" id="IPR003691">
    <property type="entry name" value="FluC"/>
</dbReference>
<comment type="similarity">
    <text evidence="7 10">Belongs to the fluoride channel Fluc/FEX (TC 1.A.43) family.</text>
</comment>
<dbReference type="GO" id="GO:0062054">
    <property type="term" value="F:fluoride channel activity"/>
    <property type="evidence" value="ECO:0007669"/>
    <property type="project" value="UniProtKB-UniRule"/>
</dbReference>
<dbReference type="GO" id="GO:0046872">
    <property type="term" value="F:metal ion binding"/>
    <property type="evidence" value="ECO:0007669"/>
    <property type="project" value="UniProtKB-KW"/>
</dbReference>
<keyword evidence="10" id="KW-0406">Ion transport</keyword>
<comment type="activity regulation">
    <text evidence="10">Na(+) is not transported, but it plays an essential structural role and its presence is essential for fluoride channel function.</text>
</comment>
<feature type="binding site" evidence="10">
    <location>
        <position position="85"/>
    </location>
    <ligand>
        <name>Na(+)</name>
        <dbReference type="ChEBI" id="CHEBI:29101"/>
        <note>structural</note>
    </ligand>
</feature>
<reference evidence="11 12" key="1">
    <citation type="submission" date="2018-01" db="EMBL/GenBank/DDBJ databases">
        <title>Lactibacter flavus gen. nov., sp. nov., a novel bacterium of the family Propionibacteriaceae isolated from raw milk and dairy products.</title>
        <authorList>
            <person name="Wenning M."/>
            <person name="Breitenwieser F."/>
            <person name="Huptas C."/>
            <person name="von Neubeck M."/>
            <person name="Busse H.-J."/>
            <person name="Scherer S."/>
        </authorList>
    </citation>
    <scope>NUCLEOTIDE SEQUENCE [LARGE SCALE GENOMIC DNA]</scope>
    <source>
        <strain evidence="11 12">VG341</strain>
    </source>
</reference>
<name>A0A4Q2EID3_9ACTN</name>
<comment type="catalytic activity">
    <reaction evidence="8">
        <text>fluoride(in) = fluoride(out)</text>
        <dbReference type="Rhea" id="RHEA:76159"/>
        <dbReference type="ChEBI" id="CHEBI:17051"/>
    </reaction>
    <physiologicalReaction direction="left-to-right" evidence="8">
        <dbReference type="Rhea" id="RHEA:76160"/>
    </physiologicalReaction>
</comment>
<evidence type="ECO:0000256" key="7">
    <source>
        <dbReference type="ARBA" id="ARBA00035120"/>
    </source>
</evidence>
<dbReference type="GO" id="GO:0005886">
    <property type="term" value="C:plasma membrane"/>
    <property type="evidence" value="ECO:0007669"/>
    <property type="project" value="UniProtKB-SubCell"/>
</dbReference>
<dbReference type="AlphaFoldDB" id="A0A4Q2EID3"/>
<feature type="transmembrane region" description="Helical" evidence="10">
    <location>
        <begin position="108"/>
        <end position="132"/>
    </location>
</feature>
<keyword evidence="3 10" id="KW-0812">Transmembrane</keyword>
<evidence type="ECO:0000313" key="12">
    <source>
        <dbReference type="Proteomes" id="UP000290624"/>
    </source>
</evidence>
<keyword evidence="10" id="KW-0915">Sodium</keyword>
<comment type="subcellular location">
    <subcellularLocation>
        <location evidence="1 10">Cell membrane</location>
        <topology evidence="1 10">Multi-pass membrane protein</topology>
    </subcellularLocation>
</comment>
<feature type="transmembrane region" description="Helical" evidence="10">
    <location>
        <begin position="72"/>
        <end position="102"/>
    </location>
</feature>
<evidence type="ECO:0000256" key="4">
    <source>
        <dbReference type="ARBA" id="ARBA00022989"/>
    </source>
</evidence>
<proteinExistence type="inferred from homology"/>
<dbReference type="Proteomes" id="UP000290624">
    <property type="component" value="Unassembled WGS sequence"/>
</dbReference>
<dbReference type="Pfam" id="PF02537">
    <property type="entry name" value="CRCB"/>
    <property type="match status" value="1"/>
</dbReference>
<evidence type="ECO:0000256" key="8">
    <source>
        <dbReference type="ARBA" id="ARBA00035585"/>
    </source>
</evidence>
<keyword evidence="2 10" id="KW-1003">Cell membrane</keyword>
<evidence type="ECO:0000256" key="9">
    <source>
        <dbReference type="ARBA" id="ARBA00049940"/>
    </source>
</evidence>
<sequence length="141" mass="14928">MTTMIKLLLVFVGGAVGTLARYLLGVAIPHIPGVPPNWSVFLANLIGAFLMGLVMTVPWGRRDSRGLDVEHWRLLLGTGVLGGFTTYSAFTVDIAGAASAIADPVTSWLVWFVLGQVVAGILLACAGIALGVRLWPAQEQQ</sequence>
<dbReference type="EMBL" id="PPCV01000007">
    <property type="protein sequence ID" value="RXW31665.1"/>
    <property type="molecule type" value="Genomic_DNA"/>
</dbReference>
<organism evidence="11 12">
    <name type="scientific">Propioniciclava flava</name>
    <dbReference type="NCBI Taxonomy" id="2072026"/>
    <lineage>
        <taxon>Bacteria</taxon>
        <taxon>Bacillati</taxon>
        <taxon>Actinomycetota</taxon>
        <taxon>Actinomycetes</taxon>
        <taxon>Propionibacteriales</taxon>
        <taxon>Propionibacteriaceae</taxon>
        <taxon>Propioniciclava</taxon>
    </lineage>
</organism>
<keyword evidence="12" id="KW-1185">Reference proteome</keyword>
<evidence type="ECO:0000256" key="1">
    <source>
        <dbReference type="ARBA" id="ARBA00004651"/>
    </source>
</evidence>
<keyword evidence="10" id="KW-0479">Metal-binding</keyword>
<evidence type="ECO:0000256" key="5">
    <source>
        <dbReference type="ARBA" id="ARBA00023136"/>
    </source>
</evidence>